<evidence type="ECO:0000313" key="3">
    <source>
        <dbReference type="EMBL" id="MDT0338344.1"/>
    </source>
</evidence>
<evidence type="ECO:0000259" key="2">
    <source>
        <dbReference type="Pfam" id="PF09937"/>
    </source>
</evidence>
<protein>
    <submittedName>
        <fullName evidence="3">DUF2169 domain-containing protein</fullName>
    </submittedName>
</protein>
<comment type="caution">
    <text evidence="3">The sequence shown here is derived from an EMBL/GenBank/DDBJ whole genome shotgun (WGS) entry which is preliminary data.</text>
</comment>
<organism evidence="3">
    <name type="scientific">Herbaspirillum huttiense subsp. nephrolepidis</name>
    <dbReference type="NCBI Taxonomy" id="3075126"/>
    <lineage>
        <taxon>Bacteria</taxon>
        <taxon>Pseudomonadati</taxon>
        <taxon>Pseudomonadota</taxon>
        <taxon>Betaproteobacteria</taxon>
        <taxon>Burkholderiales</taxon>
        <taxon>Oxalobacteraceae</taxon>
        <taxon>Herbaspirillum</taxon>
    </lineage>
</organism>
<proteinExistence type="predicted"/>
<dbReference type="Gene3D" id="2.160.20.80">
    <property type="entry name" value="E3 ubiquitin-protein ligase SopA"/>
    <property type="match status" value="3"/>
</dbReference>
<evidence type="ECO:0000256" key="1">
    <source>
        <dbReference type="SAM" id="Coils"/>
    </source>
</evidence>
<dbReference type="Pfam" id="PF00805">
    <property type="entry name" value="Pentapeptide"/>
    <property type="match status" value="5"/>
</dbReference>
<dbReference type="InterPro" id="IPR018683">
    <property type="entry name" value="DUF2169"/>
</dbReference>
<dbReference type="PANTHER" id="PTHR14136:SF17">
    <property type="entry name" value="BTB_POZ DOMAIN-CONTAINING PROTEIN KCTD9"/>
    <property type="match status" value="1"/>
</dbReference>
<dbReference type="AlphaFoldDB" id="A0AAE4K920"/>
<feature type="domain" description="DUF2169" evidence="2">
    <location>
        <begin position="21"/>
        <end position="300"/>
    </location>
</feature>
<dbReference type="RefSeq" id="WP_310837661.1">
    <property type="nucleotide sequence ID" value="NZ_JAVLSM010000008.1"/>
</dbReference>
<dbReference type="PANTHER" id="PTHR14136">
    <property type="entry name" value="BTB_POZ DOMAIN-CONTAINING PROTEIN KCTD9"/>
    <property type="match status" value="1"/>
</dbReference>
<feature type="coiled-coil region" evidence="1">
    <location>
        <begin position="389"/>
        <end position="495"/>
    </location>
</feature>
<dbReference type="InterPro" id="IPR001646">
    <property type="entry name" value="5peptide_repeat"/>
</dbReference>
<reference evidence="3" key="1">
    <citation type="submission" date="2023-02" db="EMBL/GenBank/DDBJ databases">
        <title>Description of Herbaspirillum huttiense subsp. nephrolepsisexaltata and Herbaspirillum huttiense subsp. lycopersicon.</title>
        <authorList>
            <person name="Poudel M."/>
            <person name="Sharma A."/>
            <person name="Goss E."/>
            <person name="Tapia J.H."/>
            <person name="Harmon C.M."/>
            <person name="Jones J.B."/>
        </authorList>
    </citation>
    <scope>NUCLEOTIDE SEQUENCE</scope>
    <source>
        <strain evidence="3">NC40101</strain>
    </source>
</reference>
<name>A0AAE4K920_9BURK</name>
<sequence>MKIFRPDELAVLYRSFRFARRNTLAVGMLGLFPFDRSELAGLRPEPELWDAVARAMGEGVLDEGYPKPAGEFKVYGSAHAPGGKPVQEMLVSAKVGSVLKQLLVIGDRHFNAVGLISQTTPFVVMPLTPGQAFGGPDEAANPAGKGAAATVSADGVAQWPLPNVERMRQRITSRGDRVEPAGFWAVDATAPLRTAQLGKCDDQWLKHTWPHLPEDTRTEYFHTVPADQRNPGYYVGDEIVELHGMHPQQATLTARLPGLRARCFIHRQQVNGAERFSEIEARLDTVWLFPELSCGIVLYRAQSEVADEDASDVLHVMAEWERLQDAPLSFGHYEALFDLYRGQASATAVAADTVPANPVASATQPPPLPAVVMPAATVAAAAAAPFPELGEAQQAIIQLERETAELMQRFGITPADLAALEPPPAVPTDVSIAEAERAIADLERETQALMRQHNLSEADALKMEVPQAPPGSGSLAEAKASVLDLQRSSQELMRQHKLSEADIEKFAATRPGAEPGEALFGTDVEALLQNVPDVLPDWPEVSMLPPAAATQALAAVAIPTLAQAPAALPKLTREQVIELHTAKHSLRGYDLCGVDLSKLDLSAADFSGSLLEGAVFAGSRLAHADLSACLMEGADCSEADFSNANLAQASAGGAKFAKARLPGARMQEGDFTGADFTLAQLPNAVLDDAIFSQAAMSGVQAAGCTATHGNFSGADLSGADFGQARLHQAMFNESKLAASNFKAAYCEEAEFYGADATGAQFVAAIMGASRADGGSQFSHAVFDGAQLQRAAWEGAQLTAARFVGAILDDADFSQVKASGASFRQASARHAKFGRADLSQADLSGINLFKGSLRKARVEAAVLHFANAYGADLEGCTLRASALEGAHVERTILTVRPPLA</sequence>
<dbReference type="EMBL" id="JAVRAA010000007">
    <property type="protein sequence ID" value="MDT0338344.1"/>
    <property type="molecule type" value="Genomic_DNA"/>
</dbReference>
<gene>
    <name evidence="3" type="ORF">RJN63_15990</name>
</gene>
<dbReference type="SUPFAM" id="SSF141571">
    <property type="entry name" value="Pentapeptide repeat-like"/>
    <property type="match status" value="3"/>
</dbReference>
<dbReference type="InterPro" id="IPR051082">
    <property type="entry name" value="Pentapeptide-BTB/POZ_domain"/>
</dbReference>
<dbReference type="Pfam" id="PF09937">
    <property type="entry name" value="DUF2169"/>
    <property type="match status" value="1"/>
</dbReference>
<accession>A0AAE4K920</accession>
<keyword evidence="1" id="KW-0175">Coiled coil</keyword>